<dbReference type="EMBL" id="JAPVOI010000005">
    <property type="protein sequence ID" value="MCZ4093431.1"/>
    <property type="molecule type" value="Genomic_DNA"/>
</dbReference>
<protein>
    <recommendedName>
        <fullName evidence="3">Transposase</fullName>
    </recommendedName>
</protein>
<proteinExistence type="predicted"/>
<reference evidence="1" key="1">
    <citation type="submission" date="2022-10" db="EMBL/GenBank/DDBJ databases">
        <title>Whole genome sequencing of three plant growth promoting bacteria isolated from Vachellia tortilis subsp. raddiana in Morocco.</title>
        <authorList>
            <person name="Hnini M."/>
            <person name="Zouagui R."/>
            <person name="Zouagui H."/>
            <person name="Chemao Elfihri M.-W."/>
            <person name="Ibrahimi A."/>
            <person name="Sbabou L."/>
            <person name="Aurag J."/>
        </authorList>
    </citation>
    <scope>NUCLEOTIDE SEQUENCE</scope>
    <source>
        <strain evidence="1">LMR678</strain>
    </source>
</reference>
<name>A0ABT4KN97_9HYPH</name>
<dbReference type="Proteomes" id="UP001079430">
    <property type="component" value="Unassembled WGS sequence"/>
</dbReference>
<organism evidence="1 2">
    <name type="scientific">Sinorhizobium psoraleae</name>
    <dbReference type="NCBI Taxonomy" id="520838"/>
    <lineage>
        <taxon>Bacteria</taxon>
        <taxon>Pseudomonadati</taxon>
        <taxon>Pseudomonadota</taxon>
        <taxon>Alphaproteobacteria</taxon>
        <taxon>Hyphomicrobiales</taxon>
        <taxon>Rhizobiaceae</taxon>
        <taxon>Sinorhizobium/Ensifer group</taxon>
        <taxon>Sinorhizobium</taxon>
    </lineage>
</organism>
<gene>
    <name evidence="1" type="ORF">O3W52_26705</name>
</gene>
<comment type="caution">
    <text evidence="1">The sequence shown here is derived from an EMBL/GenBank/DDBJ whole genome shotgun (WGS) entry which is preliminary data.</text>
</comment>
<dbReference type="RefSeq" id="WP_269285199.1">
    <property type="nucleotide sequence ID" value="NZ_JAPVOI010000005.1"/>
</dbReference>
<sequence>MRGYLAARWAALEDASPVTLLEKTEKIWRLGRDDQIVVWEFFAEMIEPEVGKEIWLWATKSPERVLLQHALQKRGKCRVVR</sequence>
<accession>A0ABT4KN97</accession>
<evidence type="ECO:0000313" key="1">
    <source>
        <dbReference type="EMBL" id="MCZ4093431.1"/>
    </source>
</evidence>
<evidence type="ECO:0008006" key="3">
    <source>
        <dbReference type="Google" id="ProtNLM"/>
    </source>
</evidence>
<evidence type="ECO:0000313" key="2">
    <source>
        <dbReference type="Proteomes" id="UP001079430"/>
    </source>
</evidence>
<keyword evidence="2" id="KW-1185">Reference proteome</keyword>